<dbReference type="Proteomes" id="UP000692954">
    <property type="component" value="Unassembled WGS sequence"/>
</dbReference>
<accession>A0A8S1QMH4</accession>
<proteinExistence type="predicted"/>
<reference evidence="1" key="1">
    <citation type="submission" date="2021-01" db="EMBL/GenBank/DDBJ databases">
        <authorList>
            <consortium name="Genoscope - CEA"/>
            <person name="William W."/>
        </authorList>
    </citation>
    <scope>NUCLEOTIDE SEQUENCE</scope>
</reference>
<comment type="caution">
    <text evidence="1">The sequence shown here is derived from an EMBL/GenBank/DDBJ whole genome shotgun (WGS) entry which is preliminary data.</text>
</comment>
<gene>
    <name evidence="1" type="ORF">PSON_ATCC_30995.1.T1090085</name>
</gene>
<keyword evidence="2" id="KW-1185">Reference proteome</keyword>
<organism evidence="1 2">
    <name type="scientific">Paramecium sonneborni</name>
    <dbReference type="NCBI Taxonomy" id="65129"/>
    <lineage>
        <taxon>Eukaryota</taxon>
        <taxon>Sar</taxon>
        <taxon>Alveolata</taxon>
        <taxon>Ciliophora</taxon>
        <taxon>Intramacronucleata</taxon>
        <taxon>Oligohymenophorea</taxon>
        <taxon>Peniculida</taxon>
        <taxon>Parameciidae</taxon>
        <taxon>Paramecium</taxon>
    </lineage>
</organism>
<evidence type="ECO:0000313" key="1">
    <source>
        <dbReference type="EMBL" id="CAD8115755.1"/>
    </source>
</evidence>
<name>A0A8S1QMH4_9CILI</name>
<evidence type="ECO:0000313" key="2">
    <source>
        <dbReference type="Proteomes" id="UP000692954"/>
    </source>
</evidence>
<dbReference type="EMBL" id="CAJJDN010000109">
    <property type="protein sequence ID" value="CAD8115755.1"/>
    <property type="molecule type" value="Genomic_DNA"/>
</dbReference>
<sequence>MNNFLDAYNYIFINKTRLNFYYPLSPFPISLYHLSNTLRISIIRIQHILSHSKFLIIKMKFKLVFNKEIHIVSYCQT</sequence>
<protein>
    <submittedName>
        <fullName evidence="1">Uncharacterized protein</fullName>
    </submittedName>
</protein>
<dbReference type="AlphaFoldDB" id="A0A8S1QMH4"/>